<dbReference type="KEGG" id="bhc:JFL75_05220"/>
<name>A0A7T8BB95_9SPIR</name>
<proteinExistence type="predicted"/>
<dbReference type="RefSeq" id="WP_215627626.1">
    <property type="nucleotide sequence ID" value="NZ_CP067089.2"/>
</dbReference>
<dbReference type="Proteomes" id="UP000595917">
    <property type="component" value="Chromosome"/>
</dbReference>
<organism evidence="1 2">
    <name type="scientific">Breznakiella homolactica</name>
    <dbReference type="NCBI Taxonomy" id="2798577"/>
    <lineage>
        <taxon>Bacteria</taxon>
        <taxon>Pseudomonadati</taxon>
        <taxon>Spirochaetota</taxon>
        <taxon>Spirochaetia</taxon>
        <taxon>Spirochaetales</taxon>
        <taxon>Breznakiellaceae</taxon>
        <taxon>Breznakiella</taxon>
    </lineage>
</organism>
<protein>
    <submittedName>
        <fullName evidence="1">Phage tail sheath protein</fullName>
    </submittedName>
</protein>
<keyword evidence="2" id="KW-1185">Reference proteome</keyword>
<evidence type="ECO:0000313" key="2">
    <source>
        <dbReference type="Proteomes" id="UP000595917"/>
    </source>
</evidence>
<sequence length="488" mass="52434">MSISFVQIPENLLVPGQYQEIDNSLAGTTSEVKKALIVGYKAVGGTAEPGIPVQVLTKAKAGELFGYGSPASIMAAAFLELNKVEELWVLPVAEPDAGTKWTQTFSVEGTSSGSGAVNILINGKKTAASVSAGAVPSEIAAAIVATVNGMENVPVDAKVDESESHQVILTSVVNGTAMNGNQISMASTAAGISVKTKTAIDGQGVSDISPLFNNLGETRYNYIIYDFSDKDNLEAIAAELEDRYSATRQIGGRCFVALSGEIGSVSEPGSILAQAKEINSPHICLIPRMNYSGLPCEWAARFAAKACRILADDPAANTYDIEVTGLSAKESVSFEMRQKLLESGIATWRIDTTGNVLIERLVTSYNQNSDGGRDTSYLDIQVVETVDAIRTYINSEAKKRFKTWKLASTGESFGRGAKVMTPAVWRSFLADLYQTVFIQDKQWCQDFDSYKSSIQVAVKNGSKTRLEYLHQPVLIGQFLQAAGLNQFK</sequence>
<dbReference type="EMBL" id="CP067089">
    <property type="protein sequence ID" value="QQO10322.1"/>
    <property type="molecule type" value="Genomic_DNA"/>
</dbReference>
<reference evidence="1" key="1">
    <citation type="submission" date="2021-01" db="EMBL/GenBank/DDBJ databases">
        <title>Description of Breznakiella homolactica.</title>
        <authorList>
            <person name="Song Y."/>
            <person name="Brune A."/>
        </authorList>
    </citation>
    <scope>NUCLEOTIDE SEQUENCE</scope>
    <source>
        <strain evidence="1">RmG30</strain>
    </source>
</reference>
<dbReference type="AlphaFoldDB" id="A0A7T8BB95"/>
<evidence type="ECO:0000313" key="1">
    <source>
        <dbReference type="EMBL" id="QQO10322.1"/>
    </source>
</evidence>
<accession>A0A7T8BB95</accession>
<gene>
    <name evidence="1" type="ORF">JFL75_05220</name>
</gene>